<feature type="non-terminal residue" evidence="2">
    <location>
        <position position="1"/>
    </location>
</feature>
<evidence type="ECO:0000256" key="1">
    <source>
        <dbReference type="SAM" id="Phobius"/>
    </source>
</evidence>
<protein>
    <submittedName>
        <fullName evidence="2">Uncharacterized protein</fullName>
    </submittedName>
</protein>
<proteinExistence type="predicted"/>
<keyword evidence="1" id="KW-0812">Transmembrane</keyword>
<keyword evidence="1" id="KW-1133">Transmembrane helix</keyword>
<feature type="transmembrane region" description="Helical" evidence="1">
    <location>
        <begin position="81"/>
        <end position="100"/>
    </location>
</feature>
<name>A0A820F8V0_9BILA</name>
<gene>
    <name evidence="2" type="ORF">OTI717_LOCUS40732</name>
</gene>
<keyword evidence="1" id="KW-0472">Membrane</keyword>
<dbReference type="Proteomes" id="UP000663823">
    <property type="component" value="Unassembled WGS sequence"/>
</dbReference>
<comment type="caution">
    <text evidence="2">The sequence shown here is derived from an EMBL/GenBank/DDBJ whole genome shotgun (WGS) entry which is preliminary data.</text>
</comment>
<reference evidence="2" key="1">
    <citation type="submission" date="2021-02" db="EMBL/GenBank/DDBJ databases">
        <authorList>
            <person name="Nowell W R."/>
        </authorList>
    </citation>
    <scope>NUCLEOTIDE SEQUENCE</scope>
</reference>
<dbReference type="EMBL" id="CAJOAX010034883">
    <property type="protein sequence ID" value="CAF4260211.1"/>
    <property type="molecule type" value="Genomic_DNA"/>
</dbReference>
<organism evidence="2 3">
    <name type="scientific">Rotaria sordida</name>
    <dbReference type="NCBI Taxonomy" id="392033"/>
    <lineage>
        <taxon>Eukaryota</taxon>
        <taxon>Metazoa</taxon>
        <taxon>Spiralia</taxon>
        <taxon>Gnathifera</taxon>
        <taxon>Rotifera</taxon>
        <taxon>Eurotatoria</taxon>
        <taxon>Bdelloidea</taxon>
        <taxon>Philodinida</taxon>
        <taxon>Philodinidae</taxon>
        <taxon>Rotaria</taxon>
    </lineage>
</organism>
<evidence type="ECO:0000313" key="3">
    <source>
        <dbReference type="Proteomes" id="UP000663823"/>
    </source>
</evidence>
<dbReference type="AlphaFoldDB" id="A0A820F8V0"/>
<evidence type="ECO:0000313" key="2">
    <source>
        <dbReference type="EMBL" id="CAF4260211.1"/>
    </source>
</evidence>
<accession>A0A820F8V0</accession>
<sequence length="102" mass="11655">TIVDRNILPKDAFDSNLKLIDVNNVEYAYTPRAIFLISRYSDTISIIKQQSNKFIQYIGTTYSEPIPISYSKMIDLFDTSGTILVFYHQVFVIVLVAIIISV</sequence>